<accession>A0AAV4Q4A5</accession>
<evidence type="ECO:0000313" key="2">
    <source>
        <dbReference type="Proteomes" id="UP001054945"/>
    </source>
</evidence>
<protein>
    <submittedName>
        <fullName evidence="1">Uncharacterized protein</fullName>
    </submittedName>
</protein>
<organism evidence="1 2">
    <name type="scientific">Caerostris extrusa</name>
    <name type="common">Bark spider</name>
    <name type="synonym">Caerostris bankana</name>
    <dbReference type="NCBI Taxonomy" id="172846"/>
    <lineage>
        <taxon>Eukaryota</taxon>
        <taxon>Metazoa</taxon>
        <taxon>Ecdysozoa</taxon>
        <taxon>Arthropoda</taxon>
        <taxon>Chelicerata</taxon>
        <taxon>Arachnida</taxon>
        <taxon>Araneae</taxon>
        <taxon>Araneomorphae</taxon>
        <taxon>Entelegynae</taxon>
        <taxon>Araneoidea</taxon>
        <taxon>Araneidae</taxon>
        <taxon>Caerostris</taxon>
    </lineage>
</organism>
<comment type="caution">
    <text evidence="1">The sequence shown here is derived from an EMBL/GenBank/DDBJ whole genome shotgun (WGS) entry which is preliminary data.</text>
</comment>
<name>A0AAV4Q4A5_CAEEX</name>
<keyword evidence="2" id="KW-1185">Reference proteome</keyword>
<dbReference type="Proteomes" id="UP001054945">
    <property type="component" value="Unassembled WGS sequence"/>
</dbReference>
<reference evidence="1 2" key="1">
    <citation type="submission" date="2021-06" db="EMBL/GenBank/DDBJ databases">
        <title>Caerostris extrusa draft genome.</title>
        <authorList>
            <person name="Kono N."/>
            <person name="Arakawa K."/>
        </authorList>
    </citation>
    <scope>NUCLEOTIDE SEQUENCE [LARGE SCALE GENOMIC DNA]</scope>
</reference>
<proteinExistence type="predicted"/>
<dbReference type="EMBL" id="BPLR01005559">
    <property type="protein sequence ID" value="GIY03264.1"/>
    <property type="molecule type" value="Genomic_DNA"/>
</dbReference>
<evidence type="ECO:0000313" key="1">
    <source>
        <dbReference type="EMBL" id="GIY03264.1"/>
    </source>
</evidence>
<sequence>MESGFSKRTPGESSRPGSAVINYSYLSGSKEVLSLCPSFGECPNCPPVLSYQKKKKKTGGKRITKREFVVHFKQSCISQSTVGDDLQ</sequence>
<dbReference type="AlphaFoldDB" id="A0AAV4Q4A5"/>
<gene>
    <name evidence="1" type="ORF">CEXT_121231</name>
</gene>